<gene>
    <name evidence="1" type="ORF">QFC20_005847</name>
</gene>
<protein>
    <submittedName>
        <fullName evidence="1">Uncharacterized protein</fullName>
    </submittedName>
</protein>
<sequence length="532" mass="58442">MASFFPTYTSTQRSGYGTPDSSPRQEHRHSASAVESQQGPSAGGYFPAFARSVTAASQVKPVSSAALLLAALAGGPESPPQTPQRPFYGFDHSQQAQQKTQSARSASLMSAIDLPFPATTGKGSARSWVGAISRRAASRRSLKTYRKLILSLAAVISLFYLYNEVYPTAGKSGWSYLLPRPAGPKVFAFTEPRLAHSQDHLVSYLENHVNGDEYLAQSDPSFPPQAPQGLSFVDTDDLEEQQGEFGYFAEDEMLEDGGETDEASHRATKEADQMSPAEKERRTQRKLEHALEIVAKRQEASQSSGRSLTSLADRNGLPDVYLEAIHAHTEIDISHPDVTAEQVARLVDIVDHTRHLTLRTLIWYLTRGLKLAIGDGPAEMDTLMKSIWSVGGGRGLEIALKHAEEEGQGVGTRLEDRVFWEGWQDAAETEGHIAIFSKSYCPFSKRAKDIFTKHQMASPDLVRPVVFELDRRSDGPIIQKLLKRLTGRHTVPNVIVDFTSIGGADEVSLMDSEGSLRTLLMQRPSAISETMD</sequence>
<comment type="caution">
    <text evidence="1">The sequence shown here is derived from an EMBL/GenBank/DDBJ whole genome shotgun (WGS) entry which is preliminary data.</text>
</comment>
<dbReference type="EMBL" id="JASBWS010000088">
    <property type="protein sequence ID" value="KAJ9098932.1"/>
    <property type="molecule type" value="Genomic_DNA"/>
</dbReference>
<organism evidence="1 2">
    <name type="scientific">Naganishia adeliensis</name>
    <dbReference type="NCBI Taxonomy" id="92952"/>
    <lineage>
        <taxon>Eukaryota</taxon>
        <taxon>Fungi</taxon>
        <taxon>Dikarya</taxon>
        <taxon>Basidiomycota</taxon>
        <taxon>Agaricomycotina</taxon>
        <taxon>Tremellomycetes</taxon>
        <taxon>Filobasidiales</taxon>
        <taxon>Filobasidiaceae</taxon>
        <taxon>Naganishia</taxon>
    </lineage>
</organism>
<proteinExistence type="predicted"/>
<evidence type="ECO:0000313" key="2">
    <source>
        <dbReference type="Proteomes" id="UP001230649"/>
    </source>
</evidence>
<accession>A0ACC2VI17</accession>
<evidence type="ECO:0000313" key="1">
    <source>
        <dbReference type="EMBL" id="KAJ9098932.1"/>
    </source>
</evidence>
<keyword evidence="2" id="KW-1185">Reference proteome</keyword>
<reference evidence="1" key="1">
    <citation type="submission" date="2023-04" db="EMBL/GenBank/DDBJ databases">
        <title>Draft Genome sequencing of Naganishia species isolated from polar environments using Oxford Nanopore Technology.</title>
        <authorList>
            <person name="Leo P."/>
            <person name="Venkateswaran K."/>
        </authorList>
    </citation>
    <scope>NUCLEOTIDE SEQUENCE</scope>
    <source>
        <strain evidence="1">MNA-CCFEE 5262</strain>
    </source>
</reference>
<dbReference type="Proteomes" id="UP001230649">
    <property type="component" value="Unassembled WGS sequence"/>
</dbReference>
<name>A0ACC2VI17_9TREE</name>